<proteinExistence type="inferred from homology"/>
<dbReference type="InterPro" id="IPR017853">
    <property type="entry name" value="GH"/>
</dbReference>
<gene>
    <name evidence="7" type="ORF">MUG84_18730</name>
</gene>
<feature type="domain" description="Glycoside hydrolase family 29 N-terminal" evidence="6">
    <location>
        <begin position="25"/>
        <end position="318"/>
    </location>
</feature>
<keyword evidence="3" id="KW-0732">Signal</keyword>
<evidence type="ECO:0000256" key="5">
    <source>
        <dbReference type="ARBA" id="ARBA00023295"/>
    </source>
</evidence>
<dbReference type="Proteomes" id="UP001139347">
    <property type="component" value="Unassembled WGS sequence"/>
</dbReference>
<evidence type="ECO:0000259" key="6">
    <source>
        <dbReference type="Pfam" id="PF01120"/>
    </source>
</evidence>
<dbReference type="GO" id="GO:0004560">
    <property type="term" value="F:alpha-L-fucosidase activity"/>
    <property type="evidence" value="ECO:0007669"/>
    <property type="project" value="InterPro"/>
</dbReference>
<dbReference type="InterPro" id="IPR000933">
    <property type="entry name" value="Glyco_hydro_29"/>
</dbReference>
<dbReference type="RefSeq" id="WP_244727565.1">
    <property type="nucleotide sequence ID" value="NZ_JALIRP010000007.1"/>
</dbReference>
<comment type="caution">
    <text evidence="7">The sequence shown here is derived from an EMBL/GenBank/DDBJ whole genome shotgun (WGS) entry which is preliminary data.</text>
</comment>
<evidence type="ECO:0000256" key="2">
    <source>
        <dbReference type="ARBA" id="ARBA00012662"/>
    </source>
</evidence>
<evidence type="ECO:0000256" key="3">
    <source>
        <dbReference type="ARBA" id="ARBA00022729"/>
    </source>
</evidence>
<reference evidence="7" key="1">
    <citation type="submission" date="2022-04" db="EMBL/GenBank/DDBJ databases">
        <title>Paenibacillus mangrovi sp. nov., a novel endophytic bacterium isolated from bark of Kandelia candel.</title>
        <authorList>
            <person name="Tuo L."/>
        </authorList>
    </citation>
    <scope>NUCLEOTIDE SEQUENCE</scope>
    <source>
        <strain evidence="7">KQZ6P-2</strain>
    </source>
</reference>
<dbReference type="SMART" id="SM00812">
    <property type="entry name" value="Alpha_L_fucos"/>
    <property type="match status" value="1"/>
</dbReference>
<dbReference type="PANTHER" id="PTHR10030:SF37">
    <property type="entry name" value="ALPHA-L-FUCOSIDASE-RELATED"/>
    <property type="match status" value="1"/>
</dbReference>
<dbReference type="EC" id="3.2.1.51" evidence="2"/>
<dbReference type="Gene3D" id="2.60.120.260">
    <property type="entry name" value="Galactose-binding domain-like"/>
    <property type="match status" value="1"/>
</dbReference>
<dbReference type="Pfam" id="PF01120">
    <property type="entry name" value="Alpha_L_fucos"/>
    <property type="match status" value="1"/>
</dbReference>
<dbReference type="GO" id="GO:0005764">
    <property type="term" value="C:lysosome"/>
    <property type="evidence" value="ECO:0007669"/>
    <property type="project" value="TreeGrafter"/>
</dbReference>
<dbReference type="AlphaFoldDB" id="A0A9X1WTS3"/>
<evidence type="ECO:0000313" key="7">
    <source>
        <dbReference type="EMBL" id="MCJ8013765.1"/>
    </source>
</evidence>
<keyword evidence="8" id="KW-1185">Reference proteome</keyword>
<keyword evidence="4" id="KW-0378">Hydrolase</keyword>
<dbReference type="EMBL" id="JALIRP010000007">
    <property type="protein sequence ID" value="MCJ8013765.1"/>
    <property type="molecule type" value="Genomic_DNA"/>
</dbReference>
<dbReference type="SUPFAM" id="SSF51445">
    <property type="entry name" value="(Trans)glycosidases"/>
    <property type="match status" value="1"/>
</dbReference>
<name>A0A9X1WTS3_9BACL</name>
<dbReference type="GO" id="GO:0006004">
    <property type="term" value="P:fucose metabolic process"/>
    <property type="evidence" value="ECO:0007669"/>
    <property type="project" value="TreeGrafter"/>
</dbReference>
<evidence type="ECO:0000256" key="4">
    <source>
        <dbReference type="ARBA" id="ARBA00022801"/>
    </source>
</evidence>
<sequence>MQLILPTSRQLLHLDREFYCFIHFSLNTFTDKEWGFGDESPSIFNPTQFDADQIVSTAKAAGMKGLILTCKHHDGFCLWPSKYTEHSVKNSPFRDGKGDVVLELSQACRRAGLEFGVYLSPWDRNHPDYGTPAYIDYYRAQLRELLTQYGEIFQIWFDGANGGDGWYGGANEQRKIDPTVYYDWENTWQIVRELQPNAVIFSDVGPDVRWVGNERGVAGNPCWYTIFDNGCAPGVANEHNLNSGNIDGDKFHIPECDVSIRPGWFYHETEDDQVRSLKNLIDLYFHSVGRGATFNLNLPPDRRGLIHENDVAALKQFKAHFDATFNNNLAQDATVSNHNEDTVWYFDYDLSKTGNCNVVELSEDLVYGQRIIKWELEAFLYGAWQPVVSAESVGHKRLIRFAPICATKFRVKITNCKAEPMLCGFGLFFEPSIDTDDKKVETEYVKPDKAEKVDSRTIVLSFNNPTNIRGIKYLPKIDNVVSKYHIIFADESGKAVKECSGEFGNMLNNPWPQDVFCAGVFSSITFKVVDFCVGSVMSVDDVAILK</sequence>
<evidence type="ECO:0000313" key="8">
    <source>
        <dbReference type="Proteomes" id="UP001139347"/>
    </source>
</evidence>
<dbReference type="GO" id="GO:0016139">
    <property type="term" value="P:glycoside catabolic process"/>
    <property type="evidence" value="ECO:0007669"/>
    <property type="project" value="TreeGrafter"/>
</dbReference>
<keyword evidence="5" id="KW-0326">Glycosidase</keyword>
<accession>A0A9X1WTS3</accession>
<dbReference type="Gene3D" id="3.20.20.80">
    <property type="entry name" value="Glycosidases"/>
    <property type="match status" value="1"/>
</dbReference>
<organism evidence="7 8">
    <name type="scientific">Paenibacillus mangrovi</name>
    <dbReference type="NCBI Taxonomy" id="2931978"/>
    <lineage>
        <taxon>Bacteria</taxon>
        <taxon>Bacillati</taxon>
        <taxon>Bacillota</taxon>
        <taxon>Bacilli</taxon>
        <taxon>Bacillales</taxon>
        <taxon>Paenibacillaceae</taxon>
        <taxon>Paenibacillus</taxon>
    </lineage>
</organism>
<protein>
    <recommendedName>
        <fullName evidence="2">alpha-L-fucosidase</fullName>
        <ecNumber evidence="2">3.2.1.51</ecNumber>
    </recommendedName>
</protein>
<dbReference type="FunFam" id="3.20.20.80:FF:000052">
    <property type="entry name" value="Putative alpha-L-fucosidase 1"/>
    <property type="match status" value="1"/>
</dbReference>
<comment type="similarity">
    <text evidence="1">Belongs to the glycosyl hydrolase 29 family.</text>
</comment>
<dbReference type="PANTHER" id="PTHR10030">
    <property type="entry name" value="ALPHA-L-FUCOSIDASE"/>
    <property type="match status" value="1"/>
</dbReference>
<evidence type="ECO:0000256" key="1">
    <source>
        <dbReference type="ARBA" id="ARBA00007951"/>
    </source>
</evidence>
<dbReference type="InterPro" id="IPR057739">
    <property type="entry name" value="Glyco_hydro_29_N"/>
</dbReference>